<evidence type="ECO:0000313" key="2">
    <source>
        <dbReference type="EMBL" id="KZN97386.1"/>
    </source>
</evidence>
<dbReference type="KEGG" id="apak:AP3564_08750"/>
<dbReference type="EMBL" id="CP017703">
    <property type="protein sequence ID" value="ASS90308.1"/>
    <property type="molecule type" value="Genomic_DNA"/>
</dbReference>
<dbReference type="GeneID" id="301125124"/>
<reference evidence="1 4" key="2">
    <citation type="submission" date="2016-10" db="EMBL/GenBank/DDBJ databases">
        <title>The whole genome sequencing and assembly of Aeribacillus pallidus KCTC3564 strain.</title>
        <authorList>
            <person name="Lee Y.-J."/>
            <person name="Park M.-K."/>
            <person name="Yi H."/>
            <person name="Bahn Y.-S."/>
            <person name="Kim J.F."/>
            <person name="Lee D.-W."/>
        </authorList>
    </citation>
    <scope>NUCLEOTIDE SEQUENCE [LARGE SCALE GENOMIC DNA]</scope>
    <source>
        <strain evidence="1 4">KCTC3564</strain>
    </source>
</reference>
<dbReference type="OrthoDB" id="2883629at2"/>
<dbReference type="SUPFAM" id="SSF158388">
    <property type="entry name" value="YvfG-like"/>
    <property type="match status" value="1"/>
</dbReference>
<dbReference type="InterPro" id="IPR037247">
    <property type="entry name" value="YvfG_sf"/>
</dbReference>
<protein>
    <submittedName>
        <fullName evidence="2">Uncharacterized protein</fullName>
    </submittedName>
</protein>
<keyword evidence="3" id="KW-1185">Reference proteome</keyword>
<sequence length="71" mass="8512">MTQLFSVSYFKENFKQYIEMNKEKSSKIDAMNSYYRSVVSTLIYDQLTKNAEILKRLQNLDQAYNQVKNEE</sequence>
<reference evidence="2 3" key="1">
    <citation type="submission" date="2016-04" db="EMBL/GenBank/DDBJ databases">
        <title>Draft genome sequence of Aeribacillus pallidus 8m3 from petroleum reservoir.</title>
        <authorList>
            <person name="Poltaraus A.B."/>
            <person name="Nazina T.N."/>
            <person name="Tourova T.P."/>
            <person name="Malakho S.M."/>
            <person name="Korshunova A.V."/>
            <person name="Sokolova D.S."/>
        </authorList>
    </citation>
    <scope>NUCLEOTIDE SEQUENCE [LARGE SCALE GENOMIC DNA]</scope>
    <source>
        <strain evidence="2 3">8m3</strain>
    </source>
</reference>
<gene>
    <name evidence="1" type="ORF">AP3564_08750</name>
    <name evidence="2" type="ORF">AZI98_03790</name>
</gene>
<name>A0A165YRW4_9BACI</name>
<dbReference type="EMBL" id="LWBR01000010">
    <property type="protein sequence ID" value="KZN97386.1"/>
    <property type="molecule type" value="Genomic_DNA"/>
</dbReference>
<proteinExistence type="predicted"/>
<dbReference type="Gene3D" id="6.10.140.40">
    <property type="match status" value="1"/>
</dbReference>
<accession>A0A163ZNI4</accession>
<dbReference type="RefSeq" id="WP_063386963.1">
    <property type="nucleotide sequence ID" value="NZ_CP017703.1"/>
</dbReference>
<dbReference type="Proteomes" id="UP000214606">
    <property type="component" value="Chromosome"/>
</dbReference>
<accession>A0A165YRW4</accession>
<dbReference type="Proteomes" id="UP000076476">
    <property type="component" value="Unassembled WGS sequence"/>
</dbReference>
<evidence type="ECO:0000313" key="4">
    <source>
        <dbReference type="Proteomes" id="UP000214606"/>
    </source>
</evidence>
<evidence type="ECO:0000313" key="3">
    <source>
        <dbReference type="Proteomes" id="UP000076476"/>
    </source>
</evidence>
<dbReference type="Pfam" id="PF09628">
    <property type="entry name" value="YvfG"/>
    <property type="match status" value="1"/>
</dbReference>
<organism evidence="2 3">
    <name type="scientific">Aeribacillus pallidus</name>
    <dbReference type="NCBI Taxonomy" id="33936"/>
    <lineage>
        <taxon>Bacteria</taxon>
        <taxon>Bacillati</taxon>
        <taxon>Bacillota</taxon>
        <taxon>Bacilli</taxon>
        <taxon>Bacillales</taxon>
        <taxon>Bacillaceae</taxon>
        <taxon>Aeribacillus</taxon>
    </lineage>
</organism>
<dbReference type="STRING" id="33936.AZI98_03790"/>
<evidence type="ECO:0000313" key="1">
    <source>
        <dbReference type="EMBL" id="ASS90308.1"/>
    </source>
</evidence>
<dbReference type="AlphaFoldDB" id="A0A165YRW4"/>
<dbReference type="InterPro" id="IPR018590">
    <property type="entry name" value="Uncharacterised_YvfG"/>
</dbReference>